<keyword evidence="2" id="KW-1185">Reference proteome</keyword>
<sequence length="43" mass="5034">MIWRLRAGQRIRPADMTTVHEDPRRHSADVRFVYDPAGNVGER</sequence>
<organism evidence="1 2">
    <name type="scientific">Nonomuraea purpurea</name>
    <dbReference type="NCBI Taxonomy" id="1849276"/>
    <lineage>
        <taxon>Bacteria</taxon>
        <taxon>Bacillati</taxon>
        <taxon>Actinomycetota</taxon>
        <taxon>Actinomycetes</taxon>
        <taxon>Streptosporangiales</taxon>
        <taxon>Streptosporangiaceae</taxon>
        <taxon>Nonomuraea</taxon>
    </lineage>
</organism>
<comment type="caution">
    <text evidence="1">The sequence shown here is derived from an EMBL/GenBank/DDBJ whole genome shotgun (WGS) entry which is preliminary data.</text>
</comment>
<evidence type="ECO:0000313" key="2">
    <source>
        <dbReference type="Proteomes" id="UP001595851"/>
    </source>
</evidence>
<evidence type="ECO:0008006" key="3">
    <source>
        <dbReference type="Google" id="ProtNLM"/>
    </source>
</evidence>
<reference evidence="2" key="1">
    <citation type="journal article" date="2019" name="Int. J. Syst. Evol. Microbiol.">
        <title>The Global Catalogue of Microorganisms (GCM) 10K type strain sequencing project: providing services to taxonomists for standard genome sequencing and annotation.</title>
        <authorList>
            <consortium name="The Broad Institute Genomics Platform"/>
            <consortium name="The Broad Institute Genome Sequencing Center for Infectious Disease"/>
            <person name="Wu L."/>
            <person name="Ma J."/>
        </authorList>
    </citation>
    <scope>NUCLEOTIDE SEQUENCE [LARGE SCALE GENOMIC DNA]</scope>
    <source>
        <strain evidence="2">TBRC 1276</strain>
    </source>
</reference>
<protein>
    <recommendedName>
        <fullName evidence="3">RHS repeat protein</fullName>
    </recommendedName>
</protein>
<accession>A0ABV8G4T6</accession>
<evidence type="ECO:0000313" key="1">
    <source>
        <dbReference type="EMBL" id="MFC4008973.1"/>
    </source>
</evidence>
<name>A0ABV8G4T6_9ACTN</name>
<gene>
    <name evidence="1" type="ORF">ACFOY2_17210</name>
</gene>
<proteinExistence type="predicted"/>
<dbReference type="EMBL" id="JBHSBI010000008">
    <property type="protein sequence ID" value="MFC4008973.1"/>
    <property type="molecule type" value="Genomic_DNA"/>
</dbReference>
<dbReference type="RefSeq" id="WP_379529038.1">
    <property type="nucleotide sequence ID" value="NZ_JBHSBI010000008.1"/>
</dbReference>
<dbReference type="Proteomes" id="UP001595851">
    <property type="component" value="Unassembled WGS sequence"/>
</dbReference>